<dbReference type="Pfam" id="PF24442">
    <property type="entry name" value="DUF7561"/>
    <property type="match status" value="1"/>
</dbReference>
<reference evidence="2" key="1">
    <citation type="submission" date="2016-04" db="EMBL/GenBank/DDBJ databases">
        <authorList>
            <person name="Chen S.-C."/>
            <person name="Lai M.-C."/>
        </authorList>
    </citation>
    <scope>NUCLEOTIDE SEQUENCE [LARGE SCALE GENOMIC DNA]</scope>
    <source>
        <strain evidence="2">AB14</strain>
    </source>
</reference>
<proteinExistence type="predicted"/>
<dbReference type="AlphaFoldDB" id="A0A1S8B063"/>
<name>A0A1S8B063_9EURY</name>
<protein>
    <recommendedName>
        <fullName evidence="3">Small CPxCG-related zinc finger protein</fullName>
    </recommendedName>
</protein>
<sequence length="81" mass="8538">MSKDSCDGCGRTVTVSGGIANIWSFGTDAGTVGTAITLELDDGGSYLLCYPCLEALPDYPTDEDIDRLEQVDGETSRVGSR</sequence>
<dbReference type="EMBL" id="LWLN01000001">
    <property type="protein sequence ID" value="OLZ42302.1"/>
    <property type="molecule type" value="Genomic_DNA"/>
</dbReference>
<organism evidence="1 2">
    <name type="scientific">Natrinema saccharevitans</name>
    <dbReference type="NCBI Taxonomy" id="301967"/>
    <lineage>
        <taxon>Archaea</taxon>
        <taxon>Methanobacteriati</taxon>
        <taxon>Methanobacteriota</taxon>
        <taxon>Stenosarchaea group</taxon>
        <taxon>Halobacteria</taxon>
        <taxon>Halobacteriales</taxon>
        <taxon>Natrialbaceae</taxon>
        <taxon>Natrinema</taxon>
    </lineage>
</organism>
<keyword evidence="2" id="KW-1185">Reference proteome</keyword>
<dbReference type="Proteomes" id="UP000189370">
    <property type="component" value="Unassembled WGS sequence"/>
</dbReference>
<gene>
    <name evidence="1" type="ORF">A6E15_15600</name>
</gene>
<evidence type="ECO:0008006" key="3">
    <source>
        <dbReference type="Google" id="ProtNLM"/>
    </source>
</evidence>
<comment type="caution">
    <text evidence="1">The sequence shown here is derived from an EMBL/GenBank/DDBJ whole genome shotgun (WGS) entry which is preliminary data.</text>
</comment>
<dbReference type="OrthoDB" id="190410at2157"/>
<evidence type="ECO:0000313" key="1">
    <source>
        <dbReference type="EMBL" id="OLZ42302.1"/>
    </source>
</evidence>
<accession>A0A1S8B063</accession>
<dbReference type="RefSeq" id="WP_076147613.1">
    <property type="nucleotide sequence ID" value="NZ_LWLN01000001.1"/>
</dbReference>
<dbReference type="InterPro" id="IPR055983">
    <property type="entry name" value="DUF7561"/>
</dbReference>
<evidence type="ECO:0000313" key="2">
    <source>
        <dbReference type="Proteomes" id="UP000189370"/>
    </source>
</evidence>